<dbReference type="InterPro" id="IPR033847">
    <property type="entry name" value="Citrt_syn/SCS-alpha_CS"/>
</dbReference>
<feature type="compositionally biased region" description="Polar residues" evidence="18">
    <location>
        <begin position="811"/>
        <end position="821"/>
    </location>
</feature>
<dbReference type="FunFam" id="3.40.50.261:FF:000003">
    <property type="entry name" value="ATP-citrate synthase subunit"/>
    <property type="match status" value="1"/>
</dbReference>
<keyword evidence="10" id="KW-0460">Magnesium</keyword>
<dbReference type="Gene3D" id="3.40.50.720">
    <property type="entry name" value="NAD(P)-binding Rossmann-like Domain"/>
    <property type="match status" value="1"/>
</dbReference>
<accession>A0A2H1GYK1</accession>
<evidence type="ECO:0000259" key="19">
    <source>
        <dbReference type="PROSITE" id="PS51043"/>
    </source>
</evidence>
<keyword evidence="5" id="KW-0597">Phosphoprotein</keyword>
<dbReference type="InterPro" id="IPR002020">
    <property type="entry name" value="Citrate_synthase"/>
</dbReference>
<evidence type="ECO:0000256" key="9">
    <source>
        <dbReference type="ARBA" id="ARBA00022840"/>
    </source>
</evidence>
<proteinExistence type="inferred from homology"/>
<keyword evidence="11" id="KW-0443">Lipid metabolism</keyword>
<dbReference type="InterPro" id="IPR016143">
    <property type="entry name" value="Citrate_synth-like_sm_a-sub"/>
</dbReference>
<evidence type="ECO:0000256" key="11">
    <source>
        <dbReference type="ARBA" id="ARBA00023098"/>
    </source>
</evidence>
<keyword evidence="4" id="KW-0444">Lipid biosynthesis</keyword>
<evidence type="ECO:0000256" key="3">
    <source>
        <dbReference type="ARBA" id="ARBA00022490"/>
    </source>
</evidence>
<dbReference type="GO" id="GO:0005829">
    <property type="term" value="C:cytosol"/>
    <property type="evidence" value="ECO:0007669"/>
    <property type="project" value="TreeGrafter"/>
</dbReference>
<evidence type="ECO:0000256" key="8">
    <source>
        <dbReference type="ARBA" id="ARBA00022741"/>
    </source>
</evidence>
<keyword evidence="9" id="KW-0067">ATP-binding</keyword>
<dbReference type="InterPro" id="IPR017440">
    <property type="entry name" value="Cit_synth/succinyl-CoA_lig_AS"/>
</dbReference>
<protein>
    <recommendedName>
        <fullName evidence="2">ATP citrate synthase</fullName>
        <ecNumber evidence="2">2.3.3.8</ecNumber>
    </recommendedName>
    <alternativeName>
        <fullName evidence="16">ATP-citrate (pro-S-)-lyase 1</fullName>
    </alternativeName>
    <alternativeName>
        <fullName evidence="17">Citrate cleavage enzyme subunit 1</fullName>
    </alternativeName>
</protein>
<dbReference type="Proteomes" id="UP000245764">
    <property type="component" value="Chromosome 9"/>
</dbReference>
<evidence type="ECO:0000256" key="10">
    <source>
        <dbReference type="ARBA" id="ARBA00022842"/>
    </source>
</evidence>
<evidence type="ECO:0000256" key="14">
    <source>
        <dbReference type="ARBA" id="ARBA00060724"/>
    </source>
</evidence>
<dbReference type="EC" id="2.3.3.8" evidence="2"/>
<sequence>MAPATANGTNGVNGHDTNLSANDNIQRFAAPSRPLSPQANHTLFHPKTRCFVYGMQTKAVQGMLDFDFICKRKTPSVAGIIYTFGGQFVSKMYWGTSETLLPVYQTVEQAMSKHSDVDCVVNFASSRSVYTSTMELLEFPQIKSIAIIAEGVPERRAREILHVAKKKGVTIIGPATVGGIKPGAFKIGNTGGMMDNIVASKLYRKGSVGYVSKSGGMSNELNNLVANYTDGVYEGVAIGGDRYPGTTFIDHMLRYEADPNCKILLLLGEVGGVEEYRVIEAVKAGVIKKPIVAWAIGTVASMLKTEVQFGHAGSLANSLLETAATKNSSMREAGFYVPNTFEELPEMLSTVYQKLVKAGTIVPAPEPGVPKIPIDYSWAQELGLIRKPAAFISTISDDRGQELLYAGLPISDVFRDNIGIGGVMSLLWFRRRLPDYASKFLEMVLMLTADHGPAVSGAMNTIITTRAGKDLISALVAGLLTIGSRFGGALDGAAEEFTRAFDKGLSPRDFVDTMRKENKLIPGIGHRVKSRNNPDLRVSLVKEYCQANFPNTKLLDYALAVESVTTSKKDNLILNVDGCVAVCFVDLLRNSGAFSNEEAEDYLKMGVLNGLFVLGRSIGLIAHFLDQKRLRTGLYRHPWDDITYLLPELGKGAPAPALPPTMSPPTTTAANQYIRQILHHTDPPPPIAARFFYTSPIPIDDPLSPLPPPTTAATVNLKQEPKAFSEYDNTALDRAWNELRRKILRFHEERGEKGERERGSSAVGRREGEGGVRGKGKGVGSGSGKDDGLPAREEQEGEGSEHAGVGVSAAELSSSPATTGTPFLRAPSRRKVESSSAVQGVEERPARPKVRQLDTYDWEDASHLVDHSPAPRKVSKGKKEEDTPTMKVAVGVSRLHQVEMPDLQMTPIYWTPVNDVAQVVRGTWFYQDTMLPVETPVANMLEAGYIDLQCWTETWKDELDSAVEVGAAGEMKIVHMLWPDKPPVKVPESRPSSRLGQEEGGEESLVRTAAAALFEGAPETVEQRHERAVEAAADIIDISTGPGGSDNKASGVTTWGRAGAVRVYASCGVIYSNEREATILKPTLLPSAYYGRRPLANYIRKGRQIGIPVVRGFDQAVWDKLHPPKTSTKKTQAERGTATSGVNAARRAVEDPALAKSDRPQVSDLVLVIHGIGQKLSQRMESFNFTHAINDFRREIQVECGKEDVKTHFRPDMGGMMVLPVNWRHQLSFEEGGYRNDDGSKDQSSDDFTLNDITPDSLPSVRGIVSDVMLDIPYYMSQHQPQMIAAVIAEANRVYQLWCQNNPGFAQHGRVHIIAHSLGSVMAIDILSNQPTILPPSLADPISIDLKTTTLDHLLFQTHSLFLAGSPAGFFLLLRRARLRPRIDFPSTSALADPTSNTPDICGPRGQYGCIAVHNIYNIMNGYDPVAYQMNATVDRSLAASLRKAIIPSNTPGYWFAAGTSSTTRWFSGRPPTSSSATPSLPRLPSQVELEVHDFSKEEVAEKRMVLLNDNGQIDFYLRYGGGWLEIQYLTMLGAHSSYWGLRDFIRLVVVEVGRRGGREGTLAGLRGVKKKGGGGGR</sequence>
<dbReference type="Pfam" id="PF02629">
    <property type="entry name" value="CoA_binding"/>
    <property type="match status" value="1"/>
</dbReference>
<evidence type="ECO:0000256" key="7">
    <source>
        <dbReference type="ARBA" id="ARBA00022723"/>
    </source>
</evidence>
<evidence type="ECO:0000256" key="16">
    <source>
        <dbReference type="ARBA" id="ARBA00076189"/>
    </source>
</evidence>
<dbReference type="FunFam" id="3.40.50.720:FF:000024">
    <property type="entry name" value="Probable ATP-citrate synthase"/>
    <property type="match status" value="1"/>
</dbReference>
<feature type="compositionally biased region" description="Basic and acidic residues" evidence="18">
    <location>
        <begin position="784"/>
        <end position="794"/>
    </location>
</feature>
<evidence type="ECO:0000256" key="15">
    <source>
        <dbReference type="ARBA" id="ARBA00062455"/>
    </source>
</evidence>
<dbReference type="FunFam" id="1.10.230.10:FF:000005">
    <property type="entry name" value="ATP-citrate synthase subunit 1"/>
    <property type="match status" value="1"/>
</dbReference>
<dbReference type="Gene3D" id="1.10.230.10">
    <property type="entry name" value="Cytochrome P450-Terp, domain 2"/>
    <property type="match status" value="1"/>
</dbReference>
<evidence type="ECO:0000256" key="17">
    <source>
        <dbReference type="ARBA" id="ARBA00083544"/>
    </source>
</evidence>
<evidence type="ECO:0000256" key="5">
    <source>
        <dbReference type="ARBA" id="ARBA00022553"/>
    </source>
</evidence>
<evidence type="ECO:0000313" key="21">
    <source>
        <dbReference type="Proteomes" id="UP000245764"/>
    </source>
</evidence>
<evidence type="ECO:0000256" key="4">
    <source>
        <dbReference type="ARBA" id="ARBA00022516"/>
    </source>
</evidence>
<evidence type="ECO:0000256" key="13">
    <source>
        <dbReference type="ARBA" id="ARBA00054002"/>
    </source>
</evidence>
<evidence type="ECO:0000256" key="2">
    <source>
        <dbReference type="ARBA" id="ARBA00012639"/>
    </source>
</evidence>
<reference evidence="21" key="1">
    <citation type="submission" date="2017-05" db="EMBL/GenBank/DDBJ databases">
        <authorList>
            <person name="Song R."/>
            <person name="Chenine A.L."/>
            <person name="Ruprecht R.M."/>
        </authorList>
    </citation>
    <scope>NUCLEOTIDE SEQUENCE [LARGE SCALE GENOMIC DNA]</scope>
</reference>
<dbReference type="EMBL" id="LT854261">
    <property type="protein sequence ID" value="SMR58639.1"/>
    <property type="molecule type" value="Genomic_DNA"/>
</dbReference>
<comment type="catalytic activity">
    <reaction evidence="12">
        <text>oxaloacetate + acetyl-CoA + ADP + phosphate = citrate + ATP + CoA</text>
        <dbReference type="Rhea" id="RHEA:21160"/>
        <dbReference type="ChEBI" id="CHEBI:16452"/>
        <dbReference type="ChEBI" id="CHEBI:16947"/>
        <dbReference type="ChEBI" id="CHEBI:30616"/>
        <dbReference type="ChEBI" id="CHEBI:43474"/>
        <dbReference type="ChEBI" id="CHEBI:57287"/>
        <dbReference type="ChEBI" id="CHEBI:57288"/>
        <dbReference type="ChEBI" id="CHEBI:456216"/>
        <dbReference type="EC" id="2.3.3.8"/>
    </reaction>
</comment>
<dbReference type="InterPro" id="IPR005811">
    <property type="entry name" value="SUCC_ACL_C"/>
</dbReference>
<comment type="subunit">
    <text evidence="15">Composed of two subunits.</text>
</comment>
<feature type="region of interest" description="Disordered" evidence="18">
    <location>
        <begin position="983"/>
        <end position="1002"/>
    </location>
</feature>
<feature type="compositionally biased region" description="Gly residues" evidence="18">
    <location>
        <begin position="773"/>
        <end position="783"/>
    </location>
</feature>
<comment type="subcellular location">
    <subcellularLocation>
        <location evidence="1">Cytoplasm</location>
    </subcellularLocation>
</comment>
<dbReference type="InterPro" id="IPR017866">
    <property type="entry name" value="Succ-CoA_synthase_bsu_CS"/>
</dbReference>
<dbReference type="GO" id="GO:0006633">
    <property type="term" value="P:fatty acid biosynthetic process"/>
    <property type="evidence" value="ECO:0007669"/>
    <property type="project" value="TreeGrafter"/>
</dbReference>
<dbReference type="Pfam" id="PF00549">
    <property type="entry name" value="Ligase_CoA"/>
    <property type="match status" value="1"/>
</dbReference>
<keyword evidence="8" id="KW-0547">Nucleotide-binding</keyword>
<dbReference type="InterPro" id="IPR003781">
    <property type="entry name" value="CoA-bd"/>
</dbReference>
<evidence type="ECO:0000313" key="20">
    <source>
        <dbReference type="EMBL" id="SMR58639.1"/>
    </source>
</evidence>
<dbReference type="Pfam" id="PF00285">
    <property type="entry name" value="Citrate_synt"/>
    <property type="match status" value="1"/>
</dbReference>
<feature type="region of interest" description="Disordered" evidence="18">
    <location>
        <begin position="1121"/>
        <end position="1144"/>
    </location>
</feature>
<dbReference type="PANTHER" id="PTHR23118:SF42">
    <property type="entry name" value="ATP-CITRATE SYNTHASE"/>
    <property type="match status" value="1"/>
</dbReference>
<dbReference type="PROSITE" id="PS00399">
    <property type="entry name" value="SUCCINYL_COA_LIG_2"/>
    <property type="match status" value="1"/>
</dbReference>
<feature type="domain" description="DDHD" evidence="19">
    <location>
        <begin position="1354"/>
        <end position="1555"/>
    </location>
</feature>
<comment type="function">
    <text evidence="13">Catalyzes the formation of cytosolic acetyl-CoA, which is mainly used for the biosynthesis of fatty acids and sterols.</text>
</comment>
<dbReference type="InterPro" id="IPR036969">
    <property type="entry name" value="Citrate_synthase_sf"/>
</dbReference>
<gene>
    <name evidence="20" type="ORF">ZT1E4_G9374</name>
</gene>
<dbReference type="PROSITE" id="PS01217">
    <property type="entry name" value="SUCCINYL_COA_LIG_3"/>
    <property type="match status" value="1"/>
</dbReference>
<dbReference type="Pfam" id="PF02862">
    <property type="entry name" value="DDHD"/>
    <property type="match status" value="2"/>
</dbReference>
<dbReference type="GO" id="GO:0046872">
    <property type="term" value="F:metal ion binding"/>
    <property type="evidence" value="ECO:0007669"/>
    <property type="project" value="UniProtKB-KW"/>
</dbReference>
<dbReference type="CDD" id="cd06100">
    <property type="entry name" value="CCL_ACL-C"/>
    <property type="match status" value="1"/>
</dbReference>
<keyword evidence="7" id="KW-0479">Metal-binding</keyword>
<dbReference type="GO" id="GO:0005524">
    <property type="term" value="F:ATP binding"/>
    <property type="evidence" value="ECO:0007669"/>
    <property type="project" value="UniProtKB-KW"/>
</dbReference>
<feature type="region of interest" description="Disordered" evidence="18">
    <location>
        <begin position="750"/>
        <end position="849"/>
    </location>
</feature>
<dbReference type="SMART" id="SM00881">
    <property type="entry name" value="CoA_binding"/>
    <property type="match status" value="1"/>
</dbReference>
<evidence type="ECO:0000256" key="1">
    <source>
        <dbReference type="ARBA" id="ARBA00004496"/>
    </source>
</evidence>
<dbReference type="InterPro" id="IPR016102">
    <property type="entry name" value="Succinyl-CoA_synth-like"/>
</dbReference>
<name>A0A2H1GYK1_ZYMTR</name>
<dbReference type="GO" id="GO:0006085">
    <property type="term" value="P:acetyl-CoA biosynthetic process"/>
    <property type="evidence" value="ECO:0007669"/>
    <property type="project" value="TreeGrafter"/>
</dbReference>
<dbReference type="SUPFAM" id="SSF51735">
    <property type="entry name" value="NAD(P)-binding Rossmann-fold domains"/>
    <property type="match status" value="1"/>
</dbReference>
<evidence type="ECO:0000256" key="6">
    <source>
        <dbReference type="ARBA" id="ARBA00022679"/>
    </source>
</evidence>
<feature type="region of interest" description="Disordered" evidence="18">
    <location>
        <begin position="1"/>
        <end position="20"/>
    </location>
</feature>
<dbReference type="InterPro" id="IPR004177">
    <property type="entry name" value="DDHD_dom"/>
</dbReference>
<dbReference type="PROSITE" id="PS01216">
    <property type="entry name" value="SUCCINYL_COA_LIG_1"/>
    <property type="match status" value="1"/>
</dbReference>
<evidence type="ECO:0000256" key="12">
    <source>
        <dbReference type="ARBA" id="ARBA00047593"/>
    </source>
</evidence>
<comment type="similarity">
    <text evidence="14">Belongs to the succinate/malate CoA ligase alpha subunit family.</text>
</comment>
<organism evidence="20 21">
    <name type="scientific">Zymoseptoria tritici ST99CH_1E4</name>
    <dbReference type="NCBI Taxonomy" id="1276532"/>
    <lineage>
        <taxon>Eukaryota</taxon>
        <taxon>Fungi</taxon>
        <taxon>Dikarya</taxon>
        <taxon>Ascomycota</taxon>
        <taxon>Pezizomycotina</taxon>
        <taxon>Dothideomycetes</taxon>
        <taxon>Dothideomycetidae</taxon>
        <taxon>Mycosphaerellales</taxon>
        <taxon>Mycosphaerellaceae</taxon>
        <taxon>Zymoseptoria</taxon>
    </lineage>
</organism>
<dbReference type="InterPro" id="IPR036291">
    <property type="entry name" value="NAD(P)-bd_dom_sf"/>
</dbReference>
<dbReference type="GO" id="GO:0003878">
    <property type="term" value="F:ATP citrate synthase activity"/>
    <property type="evidence" value="ECO:0007669"/>
    <property type="project" value="UniProtKB-EC"/>
</dbReference>
<dbReference type="SMART" id="SM01127">
    <property type="entry name" value="DDHD"/>
    <property type="match status" value="1"/>
</dbReference>
<dbReference type="PROSITE" id="PS51043">
    <property type="entry name" value="DDHD"/>
    <property type="match status" value="1"/>
</dbReference>
<evidence type="ECO:0000256" key="18">
    <source>
        <dbReference type="SAM" id="MobiDB-lite"/>
    </source>
</evidence>
<feature type="compositionally biased region" description="Basic and acidic residues" evidence="18">
    <location>
        <begin position="750"/>
        <end position="772"/>
    </location>
</feature>
<keyword evidence="3" id="KW-0963">Cytoplasm</keyword>
<feature type="region of interest" description="Disordered" evidence="18">
    <location>
        <begin position="861"/>
        <end position="884"/>
    </location>
</feature>
<keyword evidence="6" id="KW-0808">Transferase</keyword>
<dbReference type="SUPFAM" id="SSF48256">
    <property type="entry name" value="Citrate synthase"/>
    <property type="match status" value="1"/>
</dbReference>
<dbReference type="PANTHER" id="PTHR23118">
    <property type="entry name" value="ATP-CITRATE SYNTHASE"/>
    <property type="match status" value="1"/>
</dbReference>
<dbReference type="Gene3D" id="3.40.50.261">
    <property type="entry name" value="Succinyl-CoA synthetase domains"/>
    <property type="match status" value="1"/>
</dbReference>